<dbReference type="Gene3D" id="3.30.460.10">
    <property type="entry name" value="Beta Polymerase, domain 2"/>
    <property type="match status" value="1"/>
</dbReference>
<proteinExistence type="inferred from homology"/>
<dbReference type="GO" id="GO:0003729">
    <property type="term" value="F:mRNA binding"/>
    <property type="evidence" value="ECO:0007669"/>
    <property type="project" value="TreeGrafter"/>
</dbReference>
<accession>A0A7R9J726</accession>
<dbReference type="AlphaFoldDB" id="A0A7R9J726"/>
<dbReference type="SUPFAM" id="SSF81301">
    <property type="entry name" value="Nucleotidyltransferase"/>
    <property type="match status" value="1"/>
</dbReference>
<organism evidence="10">
    <name type="scientific">Timema californicum</name>
    <name type="common">California timema</name>
    <name type="synonym">Walking stick</name>
    <dbReference type="NCBI Taxonomy" id="61474"/>
    <lineage>
        <taxon>Eukaryota</taxon>
        <taxon>Metazoa</taxon>
        <taxon>Ecdysozoa</taxon>
        <taxon>Arthropoda</taxon>
        <taxon>Hexapoda</taxon>
        <taxon>Insecta</taxon>
        <taxon>Pterygota</taxon>
        <taxon>Neoptera</taxon>
        <taxon>Polyneoptera</taxon>
        <taxon>Phasmatodea</taxon>
        <taxon>Timematodea</taxon>
        <taxon>Timematoidea</taxon>
        <taxon>Timematidae</taxon>
        <taxon>Timema</taxon>
    </lineage>
</organism>
<feature type="region of interest" description="Disordered" evidence="7">
    <location>
        <begin position="37"/>
        <end position="60"/>
    </location>
</feature>
<evidence type="ECO:0000256" key="2">
    <source>
        <dbReference type="ARBA" id="ARBA00008593"/>
    </source>
</evidence>
<evidence type="ECO:0000256" key="3">
    <source>
        <dbReference type="ARBA" id="ARBA00012388"/>
    </source>
</evidence>
<dbReference type="GO" id="GO:0005730">
    <property type="term" value="C:nucleolus"/>
    <property type="evidence" value="ECO:0007669"/>
    <property type="project" value="TreeGrafter"/>
</dbReference>
<dbReference type="Gene3D" id="1.10.1410.10">
    <property type="match status" value="1"/>
</dbReference>
<evidence type="ECO:0000313" key="10">
    <source>
        <dbReference type="EMBL" id="CAD7573848.1"/>
    </source>
</evidence>
<sequence>MDPTIGWFQPEQEGPAKDLWTRIWEAQKGLDKMNISDSSAGIGSKGNEHIPSDNVTNSENQQNRTVTNCNMYYNRTRRKRENPASTYEMNTNHVSLIGEHGGCPWRDPNKKYSHGIIGQLYDESFTTAVKFVNDSTELSRARDQREPPLPALTTDPDLRRSGFLTSEFPTLYSSSREAETTTRCDDELDFTEIVGFVTCLYGDFWWLACVLDSFEDKQEFKRVGENNVWSVCCVFSLHEEVEDFYQYMCPSPEEHEMRLNVVRRIEKVVLQRWPQSKVEIFGSFRTGLYLPTSDIDLVVIGKWKTLPLRSLEQALLEHGIAEPTSLKVLDKASVPIVKLTDKQSDVKVDISFNMSNGVRSAQLIKEFKHRFPVLPKLVFVLKHFLLQRDLNEVFTGGISSYSLILMTISFLQVQYTLTYWSLTLHPRQDAFSPTANLGVLLIEFFELYGRKFNYMKTGIRIKDGGTYISKEEIQKEMVDGHRPSLLCIEDPLTAGNDIGRSSYGALHVKQSFDYAYIVLTQAVNPLYYCFNDRNTSILGRIIRVTDEVIDYRKWIKVEFPCLDCEDVNDHHRQCSYAAVVTRGRNDEDSLSSSSRSSETSTLDSTTASGSSNCSDTDSESSRGSNSCQVIPLHPPAGVVPNTYQPMAQRGPITQRGYVKTRKIPGNAQVDTQEKQTLQKQISTTPTQKTLHLVVKRCNRFRV</sequence>
<dbReference type="EMBL" id="OE181891">
    <property type="protein sequence ID" value="CAD7573848.1"/>
    <property type="molecule type" value="Genomic_DNA"/>
</dbReference>
<feature type="compositionally biased region" description="Low complexity" evidence="7">
    <location>
        <begin position="590"/>
        <end position="615"/>
    </location>
</feature>
<keyword evidence="6" id="KW-0460">Magnesium</keyword>
<feature type="domain" description="Poly(A) RNA polymerase mitochondrial-like central palm" evidence="9">
    <location>
        <begin position="237"/>
        <end position="367"/>
    </location>
</feature>
<dbReference type="EC" id="2.7.7.19" evidence="3"/>
<dbReference type="FunFam" id="3.30.460.10:FF:000006">
    <property type="entry name" value="non-canonical poly(A) RNA polymerase PAPD5"/>
    <property type="match status" value="1"/>
</dbReference>
<dbReference type="FunFam" id="1.10.1410.10:FF:000003">
    <property type="entry name" value="non-canonical poly(A) RNA polymerase PAPD7"/>
    <property type="match status" value="1"/>
</dbReference>
<dbReference type="CDD" id="cd05402">
    <property type="entry name" value="NT_PAP_TUTase"/>
    <property type="match status" value="1"/>
</dbReference>
<keyword evidence="4" id="KW-0808">Transferase</keyword>
<dbReference type="PANTHER" id="PTHR23092">
    <property type="entry name" value="POLY(A) RNA POLYMERASE"/>
    <property type="match status" value="1"/>
</dbReference>
<evidence type="ECO:0000259" key="9">
    <source>
        <dbReference type="Pfam" id="PF22600"/>
    </source>
</evidence>
<dbReference type="GO" id="GO:0031499">
    <property type="term" value="C:TRAMP complex"/>
    <property type="evidence" value="ECO:0007669"/>
    <property type="project" value="TreeGrafter"/>
</dbReference>
<dbReference type="Pfam" id="PF03828">
    <property type="entry name" value="PAP_assoc"/>
    <property type="match status" value="1"/>
</dbReference>
<feature type="region of interest" description="Disordered" evidence="7">
    <location>
        <begin position="585"/>
        <end position="652"/>
    </location>
</feature>
<dbReference type="GO" id="GO:0043634">
    <property type="term" value="P:polyadenylation-dependent ncRNA catabolic process"/>
    <property type="evidence" value="ECO:0007669"/>
    <property type="project" value="TreeGrafter"/>
</dbReference>
<feature type="region of interest" description="Disordered" evidence="7">
    <location>
        <begin position="136"/>
        <end position="156"/>
    </location>
</feature>
<keyword evidence="5" id="KW-0479">Metal-binding</keyword>
<evidence type="ECO:0000256" key="4">
    <source>
        <dbReference type="ARBA" id="ARBA00022679"/>
    </source>
</evidence>
<evidence type="ECO:0000256" key="6">
    <source>
        <dbReference type="ARBA" id="ARBA00022842"/>
    </source>
</evidence>
<comment type="similarity">
    <text evidence="2">Belongs to the DNA polymerase type-B-like family.</text>
</comment>
<evidence type="ECO:0000259" key="8">
    <source>
        <dbReference type="Pfam" id="PF03828"/>
    </source>
</evidence>
<dbReference type="PANTHER" id="PTHR23092:SF15">
    <property type="entry name" value="INACTIVE NON-CANONICAL POLY(A) RNA POLYMERASE PROTEIN TRF4-2-RELATED"/>
    <property type="match status" value="1"/>
</dbReference>
<name>A0A7R9J726_TIMCA</name>
<dbReference type="GO" id="GO:0031123">
    <property type="term" value="P:RNA 3'-end processing"/>
    <property type="evidence" value="ECO:0007669"/>
    <property type="project" value="TreeGrafter"/>
</dbReference>
<dbReference type="GO" id="GO:1990817">
    <property type="term" value="F:poly(A) RNA polymerase activity"/>
    <property type="evidence" value="ECO:0007669"/>
    <property type="project" value="UniProtKB-EC"/>
</dbReference>
<dbReference type="InterPro" id="IPR002058">
    <property type="entry name" value="PAP_assoc"/>
</dbReference>
<evidence type="ECO:0000256" key="7">
    <source>
        <dbReference type="SAM" id="MobiDB-lite"/>
    </source>
</evidence>
<dbReference type="InterPro" id="IPR045862">
    <property type="entry name" value="Trf4-like"/>
</dbReference>
<protein>
    <recommendedName>
        <fullName evidence="3">polynucleotide adenylyltransferase</fullName>
        <ecNumber evidence="3">2.7.7.19</ecNumber>
    </recommendedName>
</protein>
<comment type="cofactor">
    <cofactor evidence="1">
        <name>Mn(2+)</name>
        <dbReference type="ChEBI" id="CHEBI:29035"/>
    </cofactor>
</comment>
<reference evidence="10" key="1">
    <citation type="submission" date="2020-11" db="EMBL/GenBank/DDBJ databases">
        <authorList>
            <person name="Tran Van P."/>
        </authorList>
    </citation>
    <scope>NUCLEOTIDE SEQUENCE</scope>
</reference>
<dbReference type="GO" id="GO:0046872">
    <property type="term" value="F:metal ion binding"/>
    <property type="evidence" value="ECO:0007669"/>
    <property type="project" value="UniProtKB-KW"/>
</dbReference>
<dbReference type="SUPFAM" id="SSF81631">
    <property type="entry name" value="PAP/OAS1 substrate-binding domain"/>
    <property type="match status" value="1"/>
</dbReference>
<gene>
    <name evidence="10" type="ORF">TCMB3V08_LOCUS6473</name>
</gene>
<dbReference type="Pfam" id="PF22600">
    <property type="entry name" value="MTPAP-like_central"/>
    <property type="match status" value="1"/>
</dbReference>
<dbReference type="InterPro" id="IPR043519">
    <property type="entry name" value="NT_sf"/>
</dbReference>
<dbReference type="InterPro" id="IPR054708">
    <property type="entry name" value="MTPAP-like_central"/>
</dbReference>
<evidence type="ECO:0000256" key="1">
    <source>
        <dbReference type="ARBA" id="ARBA00001936"/>
    </source>
</evidence>
<feature type="compositionally biased region" description="Basic and acidic residues" evidence="7">
    <location>
        <begin position="137"/>
        <end position="146"/>
    </location>
</feature>
<feature type="domain" description="PAP-associated" evidence="8">
    <location>
        <begin position="436"/>
        <end position="494"/>
    </location>
</feature>
<evidence type="ECO:0000256" key="5">
    <source>
        <dbReference type="ARBA" id="ARBA00022723"/>
    </source>
</evidence>